<protein>
    <recommendedName>
        <fullName evidence="5">Pentatricopeptide repeat-containing protein</fullName>
    </recommendedName>
</protein>
<dbReference type="PROSITE" id="PS51375">
    <property type="entry name" value="PPR"/>
    <property type="match status" value="8"/>
</dbReference>
<evidence type="ECO:0000256" key="2">
    <source>
        <dbReference type="PROSITE-ProRule" id="PRU00708"/>
    </source>
</evidence>
<dbReference type="Gene3D" id="1.25.40.10">
    <property type="entry name" value="Tetratricopeptide repeat domain"/>
    <property type="match status" value="9"/>
</dbReference>
<keyword evidence="4" id="KW-1185">Reference proteome</keyword>
<feature type="repeat" description="PPR" evidence="2">
    <location>
        <begin position="139"/>
        <end position="173"/>
    </location>
</feature>
<dbReference type="NCBIfam" id="TIGR00756">
    <property type="entry name" value="PPR"/>
    <property type="match status" value="7"/>
</dbReference>
<organism evidence="3 4">
    <name type="scientific">Ceratopteris richardii</name>
    <name type="common">Triangle waterfern</name>
    <dbReference type="NCBI Taxonomy" id="49495"/>
    <lineage>
        <taxon>Eukaryota</taxon>
        <taxon>Viridiplantae</taxon>
        <taxon>Streptophyta</taxon>
        <taxon>Embryophyta</taxon>
        <taxon>Tracheophyta</taxon>
        <taxon>Polypodiopsida</taxon>
        <taxon>Polypodiidae</taxon>
        <taxon>Polypodiales</taxon>
        <taxon>Pteridineae</taxon>
        <taxon>Pteridaceae</taxon>
        <taxon>Parkerioideae</taxon>
        <taxon>Ceratopteris</taxon>
    </lineage>
</organism>
<dbReference type="Pfam" id="PF01535">
    <property type="entry name" value="PPR"/>
    <property type="match status" value="9"/>
</dbReference>
<evidence type="ECO:0000313" key="3">
    <source>
        <dbReference type="EMBL" id="KAH7437712.1"/>
    </source>
</evidence>
<dbReference type="GO" id="GO:0009451">
    <property type="term" value="P:RNA modification"/>
    <property type="evidence" value="ECO:0007669"/>
    <property type="project" value="InterPro"/>
</dbReference>
<feature type="repeat" description="PPR" evidence="2">
    <location>
        <begin position="846"/>
        <end position="880"/>
    </location>
</feature>
<dbReference type="GO" id="GO:0003723">
    <property type="term" value="F:RNA binding"/>
    <property type="evidence" value="ECO:0007669"/>
    <property type="project" value="InterPro"/>
</dbReference>
<dbReference type="Pfam" id="PF13041">
    <property type="entry name" value="PPR_2"/>
    <property type="match status" value="4"/>
</dbReference>
<reference evidence="3" key="1">
    <citation type="submission" date="2021-08" db="EMBL/GenBank/DDBJ databases">
        <title>WGS assembly of Ceratopteris richardii.</title>
        <authorList>
            <person name="Marchant D.B."/>
            <person name="Chen G."/>
            <person name="Jenkins J."/>
            <person name="Shu S."/>
            <person name="Leebens-Mack J."/>
            <person name="Grimwood J."/>
            <person name="Schmutz J."/>
            <person name="Soltis P."/>
            <person name="Soltis D."/>
            <person name="Chen Z.-H."/>
        </authorList>
    </citation>
    <scope>NUCLEOTIDE SEQUENCE</scope>
    <source>
        <strain evidence="3">Whitten #5841</strain>
        <tissue evidence="3">Leaf</tissue>
    </source>
</reference>
<dbReference type="FunFam" id="1.25.40.10:FF:000031">
    <property type="entry name" value="Pentatricopeptide repeat-containing protein mitochondrial"/>
    <property type="match status" value="2"/>
</dbReference>
<feature type="repeat" description="PPR" evidence="2">
    <location>
        <begin position="240"/>
        <end position="274"/>
    </location>
</feature>
<dbReference type="FunFam" id="1.25.40.10:FF:000158">
    <property type="entry name" value="pentatricopeptide repeat-containing protein At2g33680"/>
    <property type="match status" value="1"/>
</dbReference>
<dbReference type="GO" id="GO:0048731">
    <property type="term" value="P:system development"/>
    <property type="evidence" value="ECO:0007669"/>
    <property type="project" value="UniProtKB-ARBA"/>
</dbReference>
<dbReference type="Pfam" id="PF13812">
    <property type="entry name" value="PPR_3"/>
    <property type="match status" value="1"/>
</dbReference>
<accession>A0A8T2UQT4</accession>
<dbReference type="EMBL" id="CM035410">
    <property type="protein sequence ID" value="KAH7437711.1"/>
    <property type="molecule type" value="Genomic_DNA"/>
</dbReference>
<feature type="repeat" description="PPR" evidence="2">
    <location>
        <begin position="511"/>
        <end position="541"/>
    </location>
</feature>
<dbReference type="Proteomes" id="UP000825935">
    <property type="component" value="Chromosome 5"/>
</dbReference>
<dbReference type="PANTHER" id="PTHR24015">
    <property type="entry name" value="OS07G0578800 PROTEIN-RELATED"/>
    <property type="match status" value="1"/>
</dbReference>
<comment type="caution">
    <text evidence="3">The sequence shown here is derived from an EMBL/GenBank/DDBJ whole genome shotgun (WGS) entry which is preliminary data.</text>
</comment>
<feature type="repeat" description="PPR" evidence="2">
    <location>
        <begin position="441"/>
        <end position="475"/>
    </location>
</feature>
<gene>
    <name evidence="3" type="ORF">KP509_05G085300</name>
</gene>
<keyword evidence="1" id="KW-0677">Repeat</keyword>
<feature type="repeat" description="PPR" evidence="2">
    <location>
        <begin position="542"/>
        <end position="576"/>
    </location>
</feature>
<dbReference type="PANTHER" id="PTHR24015:SF548">
    <property type="entry name" value="OS08G0340900 PROTEIN"/>
    <property type="match status" value="1"/>
</dbReference>
<sequence>MSTLHMPFKQKIIGRLIVRPLSTFPEKNSFDKLLDNEHTFRFDSVQLPKAETSYGPESLEQGLSSLHLNAESSVEVISSILQKCKKEKNLCLAMRILVHVHSFGLEDHELVGNHVVPMLVECGGILRAFSIFHKLLYQNEYSWTSLIQGYINLGELQTALELFQKMQCSAIVPSMFTLQSLVKVCARLECIETGRQMHIIIVVEDYEKDLIVANTLVDFYAKCGFFEEAWSVLMELPVRNVISWNSLIAGHVQHGFMEEALDCFVKMKCDGVVPDNISFICGLRGASYVGIHKVQELHTEIIRQGFERYFYIGNSLIDVYGKGGLLAEALEIFDELIAPDVVSWNALITSYAEHGFYEKALFCLDQMRIVGVCPDDLTYICSLKACHNPAMTGQGHQLHSQIIKEGYDSSFCIGNALVNMYSRNSLFDDAWKIFHKLSIKNIDSWTSLIAGCAESGLSEKGLTCWENMCAEGVSPTAFTIVCSLKNCCALCALEKGLEIHLMVVEEGFERNLFISNALVDMYAKCGLIVEAEEVFKEMPVKDIVGWTTLITGCAECGCGEDALRYFDEMLLEHIFPNFVTFLSISIVCSNLQHVDRGQQLHIMITKVGFENEDVLKNSLIDMYFKCGLVEEAQLLFKKRPDSNTTSWNLVISGYADHGLGDDAITFFEEMKEKKVSPDDITLVCALKSCSSKLSVNKVHELYLDIAKFGYDKDYFVSSSLIHVYAKYGMLYEAYKLFADGSARDIASWNAFFIGIGYAEYALEELLKLCDLLGRHFIAPDAVTLSCILKACANLVAKVEGQEIHSETVKRGFDLSPHISCSLVDFYSKCGLVIEAKNIFDRMSERNVGVWTSLMAGYAEHGSNIESLKCLSQMKLEGVSPTAVTFLCILKGYLSKDDIEKGREIHSEIVKYGNEKDPSIVSTLVHMYGKCGRVLDGQSVFDGLPLRVTITWTSLISAYVECGCNEIALNWFEKIYEDSLVSDAITYLWGLKACSNLILMEKGQMIHAEVVQMGLDGDVFLCGALVDFYAKCGLLMEVQILFNSHIGEDSLCWTALIAGFSSQGESETVFALLESMECLDMVLTDGALLSILVVCSHAGLVDIGLSYMKLFIMYYHASMTIEHYNCFLDLLGRAGQVDAATISAENLSFQPDFVTWRIILGACVKHDRLEFGGRALKYASLLS</sequence>
<dbReference type="InterPro" id="IPR046960">
    <property type="entry name" value="PPR_At4g14850-like_plant"/>
</dbReference>
<dbReference type="AlphaFoldDB" id="A0A8T2UQT4"/>
<feature type="repeat" description="PPR" evidence="2">
    <location>
        <begin position="643"/>
        <end position="677"/>
    </location>
</feature>
<dbReference type="InterPro" id="IPR002885">
    <property type="entry name" value="PPR_rpt"/>
</dbReference>
<name>A0A8T2UQT4_CERRI</name>
<dbReference type="FunFam" id="1.25.40.10:FF:000285">
    <property type="entry name" value="Pentatricopeptide repeat-containing protein, chloroplastic"/>
    <property type="match status" value="1"/>
</dbReference>
<dbReference type="InterPro" id="IPR011990">
    <property type="entry name" value="TPR-like_helical_dom_sf"/>
</dbReference>
<feature type="repeat" description="PPR" evidence="2">
    <location>
        <begin position="340"/>
        <end position="374"/>
    </location>
</feature>
<evidence type="ECO:0008006" key="5">
    <source>
        <dbReference type="Google" id="ProtNLM"/>
    </source>
</evidence>
<dbReference type="EMBL" id="CM035410">
    <property type="protein sequence ID" value="KAH7437712.1"/>
    <property type="molecule type" value="Genomic_DNA"/>
</dbReference>
<evidence type="ECO:0000256" key="1">
    <source>
        <dbReference type="ARBA" id="ARBA00022737"/>
    </source>
</evidence>
<evidence type="ECO:0000313" key="4">
    <source>
        <dbReference type="Proteomes" id="UP000825935"/>
    </source>
</evidence>
<proteinExistence type="predicted"/>